<sequence length="524" mass="57421">MPSGSLAAFQIKLPTFWAKNATVWFAQVEAQFQLHHITSQTTKYLHVVSSLTAELADELEDILAAPAASNQYDLLKAAILARKTPSERRRLQHLLNMEELGDQRPSQLLRRMRQLMGDVTTDADTSLLRELFLQRLPHSMVPILAAAKDMPLDQLANLADRVWKDDAWDARFSLRPLSLVLSGVRGDHEGVYVCRVDFRQAQTINRQVHLVVVVPPSAPVIRDAVGRPLNSSVTVADGDSLTLLCSAHGGRPAAKVTWWRDGGRLEDEPSEAGGTVLRLGPLDRRDLLTTVTCRASNNNISEPVATSVVVDMILGPLSVSIVGGQPTLEAGRPSSLRCVSSGSRPPAMLSWWKGNQRLPATVDGSASTLNITPVTEDDGQQLSCRAVNEQLPQASLEDLVTLRVLYKPRLTLRLGNRLREDSILENHDVYLECNVAANPPVVDITWLFDGHDLQTNTTAGVIVSNRSLVLQKVGRSARGEYQCAASNALGQSRSAALFLRVQFAPICHEPQKWDLLDPPGTNPS</sequence>
<organism evidence="1 2">
    <name type="scientific">Ixodes persulcatus</name>
    <name type="common">Taiga tick</name>
    <dbReference type="NCBI Taxonomy" id="34615"/>
    <lineage>
        <taxon>Eukaryota</taxon>
        <taxon>Metazoa</taxon>
        <taxon>Ecdysozoa</taxon>
        <taxon>Arthropoda</taxon>
        <taxon>Chelicerata</taxon>
        <taxon>Arachnida</taxon>
        <taxon>Acari</taxon>
        <taxon>Parasitiformes</taxon>
        <taxon>Ixodida</taxon>
        <taxon>Ixodoidea</taxon>
        <taxon>Ixodidae</taxon>
        <taxon>Ixodinae</taxon>
        <taxon>Ixodes</taxon>
    </lineage>
</organism>
<reference evidence="1 2" key="1">
    <citation type="journal article" date="2020" name="Cell">
        <title>Large-Scale Comparative Analyses of Tick Genomes Elucidate Their Genetic Diversity and Vector Capacities.</title>
        <authorList>
            <consortium name="Tick Genome and Microbiome Consortium (TIGMIC)"/>
            <person name="Jia N."/>
            <person name="Wang J."/>
            <person name="Shi W."/>
            <person name="Du L."/>
            <person name="Sun Y."/>
            <person name="Zhan W."/>
            <person name="Jiang J.F."/>
            <person name="Wang Q."/>
            <person name="Zhang B."/>
            <person name="Ji P."/>
            <person name="Bell-Sakyi L."/>
            <person name="Cui X.M."/>
            <person name="Yuan T.T."/>
            <person name="Jiang B.G."/>
            <person name="Yang W.F."/>
            <person name="Lam T.T."/>
            <person name="Chang Q.C."/>
            <person name="Ding S.J."/>
            <person name="Wang X.J."/>
            <person name="Zhu J.G."/>
            <person name="Ruan X.D."/>
            <person name="Zhao L."/>
            <person name="Wei J.T."/>
            <person name="Ye R.Z."/>
            <person name="Que T.C."/>
            <person name="Du C.H."/>
            <person name="Zhou Y.H."/>
            <person name="Cheng J.X."/>
            <person name="Dai P.F."/>
            <person name="Guo W.B."/>
            <person name="Han X.H."/>
            <person name="Huang E.J."/>
            <person name="Li L.F."/>
            <person name="Wei W."/>
            <person name="Gao Y.C."/>
            <person name="Liu J.Z."/>
            <person name="Shao H.Z."/>
            <person name="Wang X."/>
            <person name="Wang C.C."/>
            <person name="Yang T.C."/>
            <person name="Huo Q.B."/>
            <person name="Li W."/>
            <person name="Chen H.Y."/>
            <person name="Chen S.E."/>
            <person name="Zhou L.G."/>
            <person name="Ni X.B."/>
            <person name="Tian J.H."/>
            <person name="Sheng Y."/>
            <person name="Liu T."/>
            <person name="Pan Y.S."/>
            <person name="Xia L.Y."/>
            <person name="Li J."/>
            <person name="Zhao F."/>
            <person name="Cao W.C."/>
        </authorList>
    </citation>
    <scope>NUCLEOTIDE SEQUENCE [LARGE SCALE GENOMIC DNA]</scope>
    <source>
        <strain evidence="1">Iper-2018</strain>
    </source>
</reference>
<accession>A0AC60PZH5</accession>
<comment type="caution">
    <text evidence="1">The sequence shown here is derived from an EMBL/GenBank/DDBJ whole genome shotgun (WGS) entry which is preliminary data.</text>
</comment>
<proteinExistence type="predicted"/>
<protein>
    <submittedName>
        <fullName evidence="1">Uncharacterized protein</fullName>
    </submittedName>
</protein>
<dbReference type="EMBL" id="JABSTQ010009691">
    <property type="protein sequence ID" value="KAG0426739.1"/>
    <property type="molecule type" value="Genomic_DNA"/>
</dbReference>
<name>A0AC60PZH5_IXOPE</name>
<dbReference type="Proteomes" id="UP000805193">
    <property type="component" value="Unassembled WGS sequence"/>
</dbReference>
<feature type="non-terminal residue" evidence="1">
    <location>
        <position position="524"/>
    </location>
</feature>
<evidence type="ECO:0000313" key="2">
    <source>
        <dbReference type="Proteomes" id="UP000805193"/>
    </source>
</evidence>
<gene>
    <name evidence="1" type="ORF">HPB47_026165</name>
</gene>
<evidence type="ECO:0000313" key="1">
    <source>
        <dbReference type="EMBL" id="KAG0426739.1"/>
    </source>
</evidence>
<keyword evidence="2" id="KW-1185">Reference proteome</keyword>